<dbReference type="AlphaFoldDB" id="A0A1Y1UFW2"/>
<dbReference type="InParanoid" id="A0A1Y1UFW2"/>
<accession>A0A1Y1UFW2</accession>
<feature type="compositionally biased region" description="Low complexity" evidence="1">
    <location>
        <begin position="617"/>
        <end position="638"/>
    </location>
</feature>
<feature type="compositionally biased region" description="Basic residues" evidence="1">
    <location>
        <begin position="197"/>
        <end position="206"/>
    </location>
</feature>
<reference evidence="2 3" key="1">
    <citation type="submission" date="2017-03" db="EMBL/GenBank/DDBJ databases">
        <title>Widespread Adenine N6-methylation of Active Genes in Fungi.</title>
        <authorList>
            <consortium name="DOE Joint Genome Institute"/>
            <person name="Mondo S.J."/>
            <person name="Dannebaum R.O."/>
            <person name="Kuo R.C."/>
            <person name="Louie K.B."/>
            <person name="Bewick A.J."/>
            <person name="Labutti K."/>
            <person name="Haridas S."/>
            <person name="Kuo A."/>
            <person name="Salamov A."/>
            <person name="Ahrendt S.R."/>
            <person name="Lau R."/>
            <person name="Bowen B.P."/>
            <person name="Lipzen A."/>
            <person name="Sullivan W."/>
            <person name="Andreopoulos W.B."/>
            <person name="Clum A."/>
            <person name="Lindquist E."/>
            <person name="Daum C."/>
            <person name="Northen T.R."/>
            <person name="Ramamoorthy G."/>
            <person name="Schmitz R.J."/>
            <person name="Gryganskyi A."/>
            <person name="Culley D."/>
            <person name="Magnuson J."/>
            <person name="James T.Y."/>
            <person name="O'Malley M.A."/>
            <person name="Stajich J.E."/>
            <person name="Spatafora J.W."/>
            <person name="Visel A."/>
            <person name="Grigoriev I.V."/>
        </authorList>
    </citation>
    <scope>NUCLEOTIDE SEQUENCE [LARGE SCALE GENOMIC DNA]</scope>
    <source>
        <strain evidence="2 3">NRRL Y-17943</strain>
    </source>
</reference>
<evidence type="ECO:0000313" key="2">
    <source>
        <dbReference type="EMBL" id="ORX36869.1"/>
    </source>
</evidence>
<feature type="compositionally biased region" description="Polar residues" evidence="1">
    <location>
        <begin position="485"/>
        <end position="511"/>
    </location>
</feature>
<evidence type="ECO:0000256" key="1">
    <source>
        <dbReference type="SAM" id="MobiDB-lite"/>
    </source>
</evidence>
<feature type="compositionally biased region" description="Low complexity" evidence="1">
    <location>
        <begin position="263"/>
        <end position="301"/>
    </location>
</feature>
<organism evidence="2 3">
    <name type="scientific">Kockovaella imperatae</name>
    <dbReference type="NCBI Taxonomy" id="4999"/>
    <lineage>
        <taxon>Eukaryota</taxon>
        <taxon>Fungi</taxon>
        <taxon>Dikarya</taxon>
        <taxon>Basidiomycota</taxon>
        <taxon>Agaricomycotina</taxon>
        <taxon>Tremellomycetes</taxon>
        <taxon>Tremellales</taxon>
        <taxon>Cuniculitremaceae</taxon>
        <taxon>Kockovaella</taxon>
    </lineage>
</organism>
<dbReference type="STRING" id="4999.A0A1Y1UFW2"/>
<feature type="compositionally biased region" description="Basic and acidic residues" evidence="1">
    <location>
        <begin position="605"/>
        <end position="616"/>
    </location>
</feature>
<dbReference type="GeneID" id="33554696"/>
<feature type="compositionally biased region" description="Polar residues" evidence="1">
    <location>
        <begin position="58"/>
        <end position="85"/>
    </location>
</feature>
<feature type="compositionally biased region" description="Low complexity" evidence="1">
    <location>
        <begin position="657"/>
        <end position="668"/>
    </location>
</feature>
<name>A0A1Y1UFW2_9TREE</name>
<dbReference type="EMBL" id="NBSH01000007">
    <property type="protein sequence ID" value="ORX36869.1"/>
    <property type="molecule type" value="Genomic_DNA"/>
</dbReference>
<evidence type="ECO:0000313" key="3">
    <source>
        <dbReference type="Proteomes" id="UP000193218"/>
    </source>
</evidence>
<feature type="compositionally biased region" description="Polar residues" evidence="1">
    <location>
        <begin position="550"/>
        <end position="563"/>
    </location>
</feature>
<dbReference type="OrthoDB" id="3647690at2759"/>
<comment type="caution">
    <text evidence="2">The sequence shown here is derived from an EMBL/GenBank/DDBJ whole genome shotgun (WGS) entry which is preliminary data.</text>
</comment>
<dbReference type="Proteomes" id="UP000193218">
    <property type="component" value="Unassembled WGS sequence"/>
</dbReference>
<feature type="region of interest" description="Disordered" evidence="1">
    <location>
        <begin position="142"/>
        <end position="441"/>
    </location>
</feature>
<proteinExistence type="predicted"/>
<protein>
    <recommendedName>
        <fullName evidence="4">Chromo domain-containing protein</fullName>
    </recommendedName>
</protein>
<feature type="region of interest" description="Disordered" evidence="1">
    <location>
        <begin position="481"/>
        <end position="695"/>
    </location>
</feature>
<sequence length="726" mass="77190">MSSLNSASFLPQRLHIASVATEKGQDHASNGVELCDGCLLKPSQFAARSNYKIAEMASPSTRRGSSAQVDESTSDPAAEGPSSQEFEALGILDEKGPAGYEGRYLVDWAPANDGEPFSPSWERKTGCSEKLVDDWLARKAKDPSIVGRHGGEAEEDYERRKNRQDKGKGKTLKRVRSKGGISAQGSEGTEGKDSPQQKRRPTSRVKHGWDYVPIPSQEQAPIRTSIESEIRRRKKEGLPPLQYEVNVDGETGRATRKRSRDVSGSTSTPRPRQPRPSGAGSTGVASSANKNPSSSESKSTSGNGGPRQVANNSSPISRKHPSKPPASRSDVLTAKTPQDAGREETSGPSHLPKDVSGNSKEAKEVPAKSKSRISFASDTPSTSKAAQKVPTKSTSTSALRDQSESLLEASKAMTAKSPNRRIPATAQSPKTSRMGPVPNITGSQFKAMVKTVANGEEPASITRDSPATSQIDAIVHFSSPVEAANRSSQIQPVSSAPPASSTIRRNANSAIPASPAGSLSRKTAIKSTPGRPKPRSANMIAKTPMKPGPSTASGEESSHTSSGDEVPEGTRRIGPNGEVNFVANTDEELPSLDWTPPRSQVTAQKPKDAVTIEKTADPTATSSTTSAKTPAISSTTSAMAVENPTTSVAEQSKAPEAEVNANANASEADAVEKDLPQIRPFRRRSHQQRPDPARLLPRLRHHLVLPQTPIRLILSLSSPNFKSSKG</sequence>
<keyword evidence="3" id="KW-1185">Reference proteome</keyword>
<gene>
    <name evidence="2" type="ORF">BD324DRAFT_475166</name>
</gene>
<dbReference type="RefSeq" id="XP_021870938.1">
    <property type="nucleotide sequence ID" value="XM_022012888.1"/>
</dbReference>
<feature type="region of interest" description="Disordered" evidence="1">
    <location>
        <begin position="56"/>
        <end position="86"/>
    </location>
</feature>
<feature type="compositionally biased region" description="Polar residues" evidence="1">
    <location>
        <begin position="372"/>
        <end position="400"/>
    </location>
</feature>
<evidence type="ECO:0008006" key="4">
    <source>
        <dbReference type="Google" id="ProtNLM"/>
    </source>
</evidence>